<evidence type="ECO:0000256" key="1">
    <source>
        <dbReference type="ARBA" id="ARBA00023015"/>
    </source>
</evidence>
<dbReference type="GO" id="GO:0003700">
    <property type="term" value="F:DNA-binding transcription factor activity"/>
    <property type="evidence" value="ECO:0007669"/>
    <property type="project" value="InterPro"/>
</dbReference>
<name>A0A412TWB9_9BACT</name>
<dbReference type="PRINTS" id="PR00032">
    <property type="entry name" value="HTHARAC"/>
</dbReference>
<evidence type="ECO:0000256" key="3">
    <source>
        <dbReference type="ARBA" id="ARBA00023163"/>
    </source>
</evidence>
<keyword evidence="1" id="KW-0805">Transcription regulation</keyword>
<dbReference type="SUPFAM" id="SSF51215">
    <property type="entry name" value="Regulatory protein AraC"/>
    <property type="match status" value="1"/>
</dbReference>
<evidence type="ECO:0000259" key="4">
    <source>
        <dbReference type="PROSITE" id="PS01124"/>
    </source>
</evidence>
<dbReference type="InterPro" id="IPR009057">
    <property type="entry name" value="Homeodomain-like_sf"/>
</dbReference>
<dbReference type="Gene3D" id="2.60.120.280">
    <property type="entry name" value="Regulatory protein AraC"/>
    <property type="match status" value="1"/>
</dbReference>
<dbReference type="Pfam" id="PF12833">
    <property type="entry name" value="HTH_18"/>
    <property type="match status" value="1"/>
</dbReference>
<dbReference type="GO" id="GO:0043565">
    <property type="term" value="F:sequence-specific DNA binding"/>
    <property type="evidence" value="ECO:0007669"/>
    <property type="project" value="InterPro"/>
</dbReference>
<reference evidence="5 6" key="1">
    <citation type="submission" date="2018-08" db="EMBL/GenBank/DDBJ databases">
        <title>A genome reference for cultivated species of the human gut microbiota.</title>
        <authorList>
            <person name="Zou Y."/>
            <person name="Xue W."/>
            <person name="Luo G."/>
        </authorList>
    </citation>
    <scope>NUCLEOTIDE SEQUENCE [LARGE SCALE GENOMIC DNA]</scope>
    <source>
        <strain evidence="5 6">AF16-14</strain>
    </source>
</reference>
<accession>A0A412TWB9</accession>
<dbReference type="SMART" id="SM00342">
    <property type="entry name" value="HTH_ARAC"/>
    <property type="match status" value="1"/>
</dbReference>
<organism evidence="5 6">
    <name type="scientific">Odoribacter splanchnicus</name>
    <dbReference type="NCBI Taxonomy" id="28118"/>
    <lineage>
        <taxon>Bacteria</taxon>
        <taxon>Pseudomonadati</taxon>
        <taxon>Bacteroidota</taxon>
        <taxon>Bacteroidia</taxon>
        <taxon>Bacteroidales</taxon>
        <taxon>Odoribacteraceae</taxon>
        <taxon>Odoribacter</taxon>
    </lineage>
</organism>
<dbReference type="Gene3D" id="1.10.10.60">
    <property type="entry name" value="Homeodomain-like"/>
    <property type="match status" value="2"/>
</dbReference>
<dbReference type="InterPro" id="IPR037923">
    <property type="entry name" value="HTH-like"/>
</dbReference>
<evidence type="ECO:0000313" key="5">
    <source>
        <dbReference type="EMBL" id="RGU58185.1"/>
    </source>
</evidence>
<dbReference type="InterPro" id="IPR018060">
    <property type="entry name" value="HTH_AraC"/>
</dbReference>
<dbReference type="PROSITE" id="PS01124">
    <property type="entry name" value="HTH_ARAC_FAMILY_2"/>
    <property type="match status" value="1"/>
</dbReference>
<dbReference type="Pfam" id="PF02311">
    <property type="entry name" value="AraC_binding"/>
    <property type="match status" value="1"/>
</dbReference>
<dbReference type="CDD" id="cd06986">
    <property type="entry name" value="cupin_MmsR-like_N"/>
    <property type="match status" value="1"/>
</dbReference>
<proteinExistence type="predicted"/>
<keyword evidence="2" id="KW-0238">DNA-binding</keyword>
<dbReference type="SUPFAM" id="SSF46689">
    <property type="entry name" value="Homeodomain-like"/>
    <property type="match status" value="2"/>
</dbReference>
<dbReference type="PANTHER" id="PTHR43280:SF30">
    <property type="entry name" value="MMSAB OPERON REGULATORY PROTEIN"/>
    <property type="match status" value="1"/>
</dbReference>
<dbReference type="InterPro" id="IPR018062">
    <property type="entry name" value="HTH_AraC-typ_CS"/>
</dbReference>
<sequence length="295" mass="34788">MALRKKDGFKGQRLIVIPESIRRILIENPITNSLYLSDIGYYPKASMHYCERRRGTPEDILIYCVDGEGWIEADNRSFHLTANQFFIIPAGMPHKYGADNANPWSIYWLHFCGQKSGVFSSMYLRVGDITTVANNRIEDRLAIFEEIYQNLNMGYSIENLEYVSMCLWHLLASFRYINQFREIKNTANRNIVQQAIVYMRDHVHEKLSLEELCGEMKYSSSQFSMLFTRTTGHSPMDYFNQLKVQRACQYLDLTNLKIKEISFMLGFRDQFYFSKVFKKYMEMTPVDYKKRADIE</sequence>
<feature type="domain" description="HTH araC/xylS-type" evidence="4">
    <location>
        <begin position="193"/>
        <end position="291"/>
    </location>
</feature>
<dbReference type="PANTHER" id="PTHR43280">
    <property type="entry name" value="ARAC-FAMILY TRANSCRIPTIONAL REGULATOR"/>
    <property type="match status" value="1"/>
</dbReference>
<comment type="caution">
    <text evidence="5">The sequence shown here is derived from an EMBL/GenBank/DDBJ whole genome shotgun (WGS) entry which is preliminary data.</text>
</comment>
<protein>
    <submittedName>
        <fullName evidence="5">AraC family transcriptional regulator</fullName>
    </submittedName>
</protein>
<dbReference type="EMBL" id="QRYC01000003">
    <property type="protein sequence ID" value="RGU58185.1"/>
    <property type="molecule type" value="Genomic_DNA"/>
</dbReference>
<dbReference type="AlphaFoldDB" id="A0A412TWB9"/>
<dbReference type="RefSeq" id="WP_087381297.1">
    <property type="nucleotide sequence ID" value="NZ_CABJFF010000003.1"/>
</dbReference>
<dbReference type="Proteomes" id="UP000284243">
    <property type="component" value="Unassembled WGS sequence"/>
</dbReference>
<keyword evidence="3" id="KW-0804">Transcription</keyword>
<dbReference type="InterPro" id="IPR020449">
    <property type="entry name" value="Tscrpt_reg_AraC-type_HTH"/>
</dbReference>
<gene>
    <name evidence="5" type="ORF">DWW57_03795</name>
</gene>
<dbReference type="PROSITE" id="PS00041">
    <property type="entry name" value="HTH_ARAC_FAMILY_1"/>
    <property type="match status" value="1"/>
</dbReference>
<dbReference type="InterPro" id="IPR003313">
    <property type="entry name" value="AraC-bd"/>
</dbReference>
<evidence type="ECO:0000313" key="6">
    <source>
        <dbReference type="Proteomes" id="UP000284243"/>
    </source>
</evidence>
<evidence type="ECO:0000256" key="2">
    <source>
        <dbReference type="ARBA" id="ARBA00023125"/>
    </source>
</evidence>